<comment type="caution">
    <text evidence="2">The sequence shown here is derived from an EMBL/GenBank/DDBJ whole genome shotgun (WGS) entry which is preliminary data.</text>
</comment>
<evidence type="ECO:0000313" key="2">
    <source>
        <dbReference type="EMBL" id="PAD98660.1"/>
    </source>
</evidence>
<proteinExistence type="predicted"/>
<evidence type="ECO:0000313" key="3">
    <source>
        <dbReference type="Proteomes" id="UP000216852"/>
    </source>
</evidence>
<dbReference type="InterPro" id="IPR024775">
    <property type="entry name" value="DinB-like"/>
</dbReference>
<evidence type="ECO:0000259" key="1">
    <source>
        <dbReference type="Pfam" id="PF12867"/>
    </source>
</evidence>
<sequence>MKKRQEILLGQLKTYRTELLQVAKSFTQEETDIIPHGFRNNVRWNLGHVFLDQYLWIQALSKEEPPIPDGFKEWFGFGTTPADFTEKTPAYTDLITFLEAQPDQISEMYRDRLDEEYPAIDMGMQTIEQVLIRTIFHEGMHLQAIISIKKALKNQAAQTK</sequence>
<protein>
    <recommendedName>
        <fullName evidence="1">DinB-like domain-containing protein</fullName>
    </recommendedName>
</protein>
<dbReference type="SUPFAM" id="SSF109854">
    <property type="entry name" value="DinB/YfiT-like putative metalloenzymes"/>
    <property type="match status" value="1"/>
</dbReference>
<dbReference type="RefSeq" id="WP_095220353.1">
    <property type="nucleotide sequence ID" value="NZ_NPBJ01000032.1"/>
</dbReference>
<name>A0ABX4GUV7_9BACI</name>
<dbReference type="Proteomes" id="UP000216852">
    <property type="component" value="Unassembled WGS sequence"/>
</dbReference>
<organism evidence="2 3">
    <name type="scientific">Terribacillus saccharophilus</name>
    <dbReference type="NCBI Taxonomy" id="361277"/>
    <lineage>
        <taxon>Bacteria</taxon>
        <taxon>Bacillati</taxon>
        <taxon>Bacillota</taxon>
        <taxon>Bacilli</taxon>
        <taxon>Bacillales</taxon>
        <taxon>Bacillaceae</taxon>
        <taxon>Terribacillus</taxon>
    </lineage>
</organism>
<accession>A0ABX4GUV7</accession>
<dbReference type="Gene3D" id="1.20.120.450">
    <property type="entry name" value="dinb family like domain"/>
    <property type="match status" value="1"/>
</dbReference>
<keyword evidence="3" id="KW-1185">Reference proteome</keyword>
<feature type="domain" description="DinB-like" evidence="1">
    <location>
        <begin position="11"/>
        <end position="145"/>
    </location>
</feature>
<gene>
    <name evidence="2" type="ORF">CHH48_16185</name>
</gene>
<dbReference type="Pfam" id="PF12867">
    <property type="entry name" value="DinB_2"/>
    <property type="match status" value="1"/>
</dbReference>
<dbReference type="EMBL" id="NPBJ01000032">
    <property type="protein sequence ID" value="PAD98660.1"/>
    <property type="molecule type" value="Genomic_DNA"/>
</dbReference>
<dbReference type="InterPro" id="IPR034660">
    <property type="entry name" value="DinB/YfiT-like"/>
</dbReference>
<reference evidence="2 3" key="1">
    <citation type="submission" date="2017-07" db="EMBL/GenBank/DDBJ databases">
        <title>Isolation and whole genome analysis of endospore-forming bacteria from heroin.</title>
        <authorList>
            <person name="Kalinowski J."/>
            <person name="Ahrens B."/>
            <person name="Al-Dilaimi A."/>
            <person name="Winkler A."/>
            <person name="Wibberg D."/>
            <person name="Schleenbecker U."/>
            <person name="Ruckert C."/>
            <person name="Wolfel R."/>
            <person name="Grass G."/>
        </authorList>
    </citation>
    <scope>NUCLEOTIDE SEQUENCE [LARGE SCALE GENOMIC DNA]</scope>
    <source>
        <strain evidence="2 3">7517-1</strain>
    </source>
</reference>